<dbReference type="AlphaFoldDB" id="A0A178D6J5"/>
<dbReference type="SUPFAM" id="SSF56112">
    <property type="entry name" value="Protein kinase-like (PK-like)"/>
    <property type="match status" value="1"/>
</dbReference>
<dbReference type="Pfam" id="PF01636">
    <property type="entry name" value="APH"/>
    <property type="match status" value="1"/>
</dbReference>
<dbReference type="GeneID" id="34586657"/>
<dbReference type="Gene3D" id="3.30.200.20">
    <property type="entry name" value="Phosphorylase Kinase, domain 1"/>
    <property type="match status" value="1"/>
</dbReference>
<dbReference type="InterPro" id="IPR051035">
    <property type="entry name" value="Mito_inheritance_9"/>
</dbReference>
<evidence type="ECO:0000259" key="7">
    <source>
        <dbReference type="Pfam" id="PF01636"/>
    </source>
</evidence>
<sequence>MRNLFRTWQRSRLGRSATRDLFSPTAGRWLWNEPRQRQEHTQTFDLKALEDVIIKAAGSALDPAFVRLEKLAEGASNKVFLAVVGKQRLIVKIPDPVVPPRLVTASEAATLEFLRSELDLPVPKVFAWSDSSDNPVGCEYILMEEAQGRPLNAIWPSLDIPDKLAVVDEVLSIQKRLIAASNVFDGYGSLYFADDVAKLGISHHLPVSSAGGRKYCIGPLANQHFVEPVLMASGVDCGPWRSSQDYLTSIARSSMAQIVTSKDQDTTASRAFSFPVNTASDTSATAVCNMLQTLCTVMPYILPRTVKQNQPVLWHKDLHFGNLFVSALGKVSCIVDWQGTDILPLFLAARIPQFIQLEDDALLLELPEDFSIMPSATKLRIWERYRQSMLQQYYLADLRESAPELAALLEDRHLAPIRKQVELFGRVRPGQDTDALFLRETLLRIQRHWPDFFFEEGISPQCPIKIAGDELINHQRDGRRYNEFQDLLKACNIPVAEEGWVPADQFAERHNDLTIAIRKTIESLESQAERLEFENRLYHWNLTDCPAT</sequence>
<protein>
    <recommendedName>
        <fullName evidence="3">Altered inheritance of mitochondria protein 9, mitochondrial</fullName>
    </recommendedName>
    <alternativeName>
        <fullName evidence="6">Found in mitochondrial proteome protein 29</fullName>
    </alternativeName>
</protein>
<comment type="subcellular location">
    <subcellularLocation>
        <location evidence="1">Mitochondrion</location>
    </subcellularLocation>
</comment>
<evidence type="ECO:0000256" key="5">
    <source>
        <dbReference type="ARBA" id="ARBA00023128"/>
    </source>
</evidence>
<comment type="similarity">
    <text evidence="2">Belongs to the AIM9 family.</text>
</comment>
<dbReference type="Proteomes" id="UP000185904">
    <property type="component" value="Unassembled WGS sequence"/>
</dbReference>
<keyword evidence="9" id="KW-1185">Reference proteome</keyword>
<evidence type="ECO:0000313" key="8">
    <source>
        <dbReference type="EMBL" id="OAL37386.1"/>
    </source>
</evidence>
<feature type="domain" description="Aminoglycoside phosphotransferase" evidence="7">
    <location>
        <begin position="68"/>
        <end position="179"/>
    </location>
</feature>
<name>A0A178D6J5_9EURO</name>
<dbReference type="PANTHER" id="PTHR36091">
    <property type="entry name" value="ALTERED INHERITANCE OF MITOCHONDRIA PROTEIN 9, MITOCHONDRIAL"/>
    <property type="match status" value="1"/>
</dbReference>
<dbReference type="PANTHER" id="PTHR36091:SF1">
    <property type="entry name" value="ALTERED INHERITANCE OF MITOCHONDRIA PROTEIN 9, MITOCHONDRIAL"/>
    <property type="match status" value="1"/>
</dbReference>
<dbReference type="EMBL" id="LVCJ01000015">
    <property type="protein sequence ID" value="OAL37386.1"/>
    <property type="molecule type" value="Genomic_DNA"/>
</dbReference>
<proteinExistence type="inferred from homology"/>
<evidence type="ECO:0000313" key="9">
    <source>
        <dbReference type="Proteomes" id="UP000185904"/>
    </source>
</evidence>
<gene>
    <name evidence="8" type="ORF">AYO20_03235</name>
</gene>
<reference evidence="8 9" key="1">
    <citation type="submission" date="2016-03" db="EMBL/GenBank/DDBJ databases">
        <title>The draft genome sequence of Fonsecaea nubica causative agent of cutaneous subcutaneous infection in human host.</title>
        <authorList>
            <person name="Costa F."/>
            <person name="Sybren D.H."/>
            <person name="Raittz R.T."/>
            <person name="Weiss V.A."/>
            <person name="Leao A.C."/>
            <person name="Gomes R."/>
            <person name="De Souza E.M."/>
            <person name="Pedrosa F.O."/>
            <person name="Steffens M.B."/>
            <person name="Bombassaro A."/>
            <person name="Tadra-Sfeir M.Z."/>
            <person name="Moreno L.F."/>
            <person name="Najafzadeh M.J."/>
            <person name="Felipe M.S."/>
            <person name="Teixeira M."/>
            <person name="Sun J."/>
            <person name="Xi L."/>
            <person name="Castro M.A."/>
            <person name="Vicente V.A."/>
        </authorList>
    </citation>
    <scope>NUCLEOTIDE SEQUENCE [LARGE SCALE GENOMIC DNA]</scope>
    <source>
        <strain evidence="8 9">CBS 269.64</strain>
    </source>
</reference>
<organism evidence="8 9">
    <name type="scientific">Fonsecaea nubica</name>
    <dbReference type="NCBI Taxonomy" id="856822"/>
    <lineage>
        <taxon>Eukaryota</taxon>
        <taxon>Fungi</taxon>
        <taxon>Dikarya</taxon>
        <taxon>Ascomycota</taxon>
        <taxon>Pezizomycotina</taxon>
        <taxon>Eurotiomycetes</taxon>
        <taxon>Chaetothyriomycetidae</taxon>
        <taxon>Chaetothyriales</taxon>
        <taxon>Herpotrichiellaceae</taxon>
        <taxon>Fonsecaea</taxon>
    </lineage>
</organism>
<dbReference type="InterPro" id="IPR002575">
    <property type="entry name" value="Aminoglycoside_PTrfase"/>
</dbReference>
<keyword evidence="4" id="KW-0809">Transit peptide</keyword>
<evidence type="ECO:0000256" key="1">
    <source>
        <dbReference type="ARBA" id="ARBA00004173"/>
    </source>
</evidence>
<evidence type="ECO:0000256" key="6">
    <source>
        <dbReference type="ARBA" id="ARBA00031849"/>
    </source>
</evidence>
<evidence type="ECO:0000256" key="3">
    <source>
        <dbReference type="ARBA" id="ARBA00016197"/>
    </source>
</evidence>
<keyword evidence="5" id="KW-0496">Mitochondrion</keyword>
<evidence type="ECO:0000256" key="4">
    <source>
        <dbReference type="ARBA" id="ARBA00022946"/>
    </source>
</evidence>
<comment type="caution">
    <text evidence="8">The sequence shown here is derived from an EMBL/GenBank/DDBJ whole genome shotgun (WGS) entry which is preliminary data.</text>
</comment>
<dbReference type="GO" id="GO:0005739">
    <property type="term" value="C:mitochondrion"/>
    <property type="evidence" value="ECO:0007669"/>
    <property type="project" value="UniProtKB-SubCell"/>
</dbReference>
<accession>A0A178D6J5</accession>
<dbReference type="RefSeq" id="XP_022502398.1">
    <property type="nucleotide sequence ID" value="XM_022641538.1"/>
</dbReference>
<evidence type="ECO:0000256" key="2">
    <source>
        <dbReference type="ARBA" id="ARBA00005543"/>
    </source>
</evidence>
<dbReference type="OrthoDB" id="2968323at2759"/>
<dbReference type="InterPro" id="IPR011009">
    <property type="entry name" value="Kinase-like_dom_sf"/>
</dbReference>